<feature type="domain" description="RING-type" evidence="7">
    <location>
        <begin position="17"/>
        <end position="64"/>
    </location>
</feature>
<dbReference type="PANTHER" id="PTHR25462">
    <property type="entry name" value="BONUS, ISOFORM C-RELATED"/>
    <property type="match status" value="1"/>
</dbReference>
<dbReference type="PROSITE" id="PS00518">
    <property type="entry name" value="ZF_RING_1"/>
    <property type="match status" value="1"/>
</dbReference>
<keyword evidence="1" id="KW-0597">Phosphoprotein</keyword>
<gene>
    <name evidence="9" type="ORF">ACJMK2_014749</name>
</gene>
<dbReference type="AlphaFoldDB" id="A0ABD3V1K4"/>
<comment type="caution">
    <text evidence="9">The sequence shown here is derived from an EMBL/GenBank/DDBJ whole genome shotgun (WGS) entry which is preliminary data.</text>
</comment>
<dbReference type="Gene3D" id="3.30.40.10">
    <property type="entry name" value="Zinc/RING finger domain, C3HC4 (zinc finger)"/>
    <property type="match status" value="1"/>
</dbReference>
<evidence type="ECO:0000259" key="7">
    <source>
        <dbReference type="PROSITE" id="PS50089"/>
    </source>
</evidence>
<dbReference type="Pfam" id="PF00643">
    <property type="entry name" value="zf-B_box"/>
    <property type="match status" value="1"/>
</dbReference>
<dbReference type="InterPro" id="IPR027370">
    <property type="entry name" value="Znf-RING_euk"/>
</dbReference>
<dbReference type="EMBL" id="JBJQND010000014">
    <property type="protein sequence ID" value="KAL3855542.1"/>
    <property type="molecule type" value="Genomic_DNA"/>
</dbReference>
<keyword evidence="3 5" id="KW-0863">Zinc-finger</keyword>
<feature type="coiled-coil region" evidence="6">
    <location>
        <begin position="225"/>
        <end position="252"/>
    </location>
</feature>
<evidence type="ECO:0000313" key="10">
    <source>
        <dbReference type="Proteomes" id="UP001634394"/>
    </source>
</evidence>
<evidence type="ECO:0000256" key="1">
    <source>
        <dbReference type="ARBA" id="ARBA00022553"/>
    </source>
</evidence>
<dbReference type="PROSITE" id="PS50119">
    <property type="entry name" value="ZF_BBOX"/>
    <property type="match status" value="1"/>
</dbReference>
<reference evidence="9 10" key="1">
    <citation type="submission" date="2024-11" db="EMBL/GenBank/DDBJ databases">
        <title>Chromosome-level genome assembly of the freshwater bivalve Anodonta woodiana.</title>
        <authorList>
            <person name="Chen X."/>
        </authorList>
    </citation>
    <scope>NUCLEOTIDE SEQUENCE [LARGE SCALE GENOMIC DNA]</scope>
    <source>
        <strain evidence="9">MN2024</strain>
        <tissue evidence="9">Gills</tissue>
    </source>
</reference>
<protein>
    <submittedName>
        <fullName evidence="9">Uncharacterized protein</fullName>
    </submittedName>
</protein>
<dbReference type="Gene3D" id="3.30.160.60">
    <property type="entry name" value="Classic Zinc Finger"/>
    <property type="match status" value="1"/>
</dbReference>
<proteinExistence type="predicted"/>
<dbReference type="CDD" id="cd19757">
    <property type="entry name" value="Bbox1"/>
    <property type="match status" value="1"/>
</dbReference>
<dbReference type="InterPro" id="IPR000315">
    <property type="entry name" value="Znf_B-box"/>
</dbReference>
<evidence type="ECO:0000313" key="9">
    <source>
        <dbReference type="EMBL" id="KAL3855542.1"/>
    </source>
</evidence>
<dbReference type="Proteomes" id="UP001634394">
    <property type="component" value="Unassembled WGS sequence"/>
</dbReference>
<dbReference type="SUPFAM" id="SSF101898">
    <property type="entry name" value="NHL repeat"/>
    <property type="match status" value="1"/>
</dbReference>
<dbReference type="Gene3D" id="2.120.10.30">
    <property type="entry name" value="TolB, C-terminal domain"/>
    <property type="match status" value="1"/>
</dbReference>
<dbReference type="InterPro" id="IPR047153">
    <property type="entry name" value="TRIM45/56/19-like"/>
</dbReference>
<evidence type="ECO:0000256" key="2">
    <source>
        <dbReference type="ARBA" id="ARBA00022723"/>
    </source>
</evidence>
<organism evidence="9 10">
    <name type="scientific">Sinanodonta woodiana</name>
    <name type="common">Chinese pond mussel</name>
    <name type="synonym">Anodonta woodiana</name>
    <dbReference type="NCBI Taxonomy" id="1069815"/>
    <lineage>
        <taxon>Eukaryota</taxon>
        <taxon>Metazoa</taxon>
        <taxon>Spiralia</taxon>
        <taxon>Lophotrochozoa</taxon>
        <taxon>Mollusca</taxon>
        <taxon>Bivalvia</taxon>
        <taxon>Autobranchia</taxon>
        <taxon>Heteroconchia</taxon>
        <taxon>Palaeoheterodonta</taxon>
        <taxon>Unionida</taxon>
        <taxon>Unionoidea</taxon>
        <taxon>Unionidae</taxon>
        <taxon>Unioninae</taxon>
        <taxon>Sinanodonta</taxon>
    </lineage>
</organism>
<accession>A0ABD3V1K4</accession>
<evidence type="ECO:0000256" key="3">
    <source>
        <dbReference type="ARBA" id="ARBA00022771"/>
    </source>
</evidence>
<keyword evidence="6" id="KW-0175">Coiled coil</keyword>
<dbReference type="InterPro" id="IPR001841">
    <property type="entry name" value="Znf_RING"/>
</dbReference>
<dbReference type="SMART" id="SM00184">
    <property type="entry name" value="RING"/>
    <property type="match status" value="1"/>
</dbReference>
<feature type="domain" description="B box-type" evidence="8">
    <location>
        <begin position="99"/>
        <end position="149"/>
    </location>
</feature>
<dbReference type="PROSITE" id="PS50089">
    <property type="entry name" value="ZF_RING_2"/>
    <property type="match status" value="1"/>
</dbReference>
<evidence type="ECO:0000256" key="5">
    <source>
        <dbReference type="PROSITE-ProRule" id="PRU00024"/>
    </source>
</evidence>
<dbReference type="InterPro" id="IPR017907">
    <property type="entry name" value="Znf_RING_CS"/>
</dbReference>
<name>A0ABD3V1K4_SINWO</name>
<dbReference type="Pfam" id="PF13445">
    <property type="entry name" value="zf-RING_UBOX"/>
    <property type="match status" value="1"/>
</dbReference>
<dbReference type="InterPro" id="IPR011042">
    <property type="entry name" value="6-blade_b-propeller_TolB-like"/>
</dbReference>
<dbReference type="Gene3D" id="4.10.830.40">
    <property type="match status" value="1"/>
</dbReference>
<dbReference type="SUPFAM" id="SSF57850">
    <property type="entry name" value="RING/U-box"/>
    <property type="match status" value="1"/>
</dbReference>
<evidence type="ECO:0000259" key="8">
    <source>
        <dbReference type="PROSITE" id="PS50119"/>
    </source>
</evidence>
<evidence type="ECO:0000256" key="6">
    <source>
        <dbReference type="SAM" id="Coils"/>
    </source>
</evidence>
<evidence type="ECO:0000256" key="4">
    <source>
        <dbReference type="ARBA" id="ARBA00022833"/>
    </source>
</evidence>
<sequence length="692" mass="77628">MASSVKSVDFETLGLRCPICLDVFTSPRNLPCLHTYCQHCLHKYIVENVTTEKAAATFICPECRKETYPPLPDIPVDTWAEHYPYNTVLLSVLPPEKRKVDKTCDSCMNEGGSVTAENYCGVCKEALCSTCAKVHRKNKATRNHAVVNIQDVIADLELAVSLSVSITCPKHVGKEYEFYCNTHNSMCCSECVDQVHKGCREVIQVKGATSKVRKEKETIAVIDRLKELKSQLDQFRNENQEEFNKMKAEVNNIPDEIEVVRKKVNTLLDNVKSRITMEKNALLKEESIACHVKNQQCESISSAITNSFHVLEAVFAHGSPRHFLTTLHKIEEHLVHYESAVKEKYSEVRHVDAKLSLDHSLLSLIKSNDTNIAKIDIVEKKHSLAPSVFPPTKVKTVNPTTIRHDGPDDETKTVKERTLPEKSLHFKPLKDCKPEVIAQCNADYPDGRYPRYSAIIRLPDDKVLLVDCNISTCRLYDASFQHLADYKMTSCPLGVCVVEGSEVAVTLPHQKMIQFLTVDSSIHPGRVINTSQGCDGISALSKDQLVVSCIRNDSLYWCILKMDGLETFCVEVCPSSWRSQLSVNNRRTHIYVSYYNPGAVYAYSVNGTCIFKYKHKTLDGACGVGVDREDNLYVVGQMSNNIHQVSPDGTPLQVFSTGIPKHPSAICFFSSGDEFLLTEESDGKLAHKFRLK</sequence>
<dbReference type="GO" id="GO:0008270">
    <property type="term" value="F:zinc ion binding"/>
    <property type="evidence" value="ECO:0007669"/>
    <property type="project" value="UniProtKB-KW"/>
</dbReference>
<keyword evidence="10" id="KW-1185">Reference proteome</keyword>
<dbReference type="SUPFAM" id="SSF57845">
    <property type="entry name" value="B-box zinc-binding domain"/>
    <property type="match status" value="1"/>
</dbReference>
<dbReference type="PANTHER" id="PTHR25462:SF296">
    <property type="entry name" value="MEIOTIC P26, ISOFORM F"/>
    <property type="match status" value="1"/>
</dbReference>
<dbReference type="InterPro" id="IPR013083">
    <property type="entry name" value="Znf_RING/FYVE/PHD"/>
</dbReference>
<keyword evidence="2" id="KW-0479">Metal-binding</keyword>
<keyword evidence="4" id="KW-0862">Zinc</keyword>